<accession>A0ACB9LBL6</accession>
<name>A0ACB9LBL6_BAUVA</name>
<reference evidence="1 2" key="1">
    <citation type="journal article" date="2022" name="DNA Res.">
        <title>Chromosomal-level genome assembly of the orchid tree Bauhinia variegata (Leguminosae; Cercidoideae) supports the allotetraploid origin hypothesis of Bauhinia.</title>
        <authorList>
            <person name="Zhong Y."/>
            <person name="Chen Y."/>
            <person name="Zheng D."/>
            <person name="Pang J."/>
            <person name="Liu Y."/>
            <person name="Luo S."/>
            <person name="Meng S."/>
            <person name="Qian L."/>
            <person name="Wei D."/>
            <person name="Dai S."/>
            <person name="Zhou R."/>
        </authorList>
    </citation>
    <scope>NUCLEOTIDE SEQUENCE [LARGE SCALE GENOMIC DNA]</scope>
    <source>
        <strain evidence="1">BV-YZ2020</strain>
    </source>
</reference>
<organism evidence="1 2">
    <name type="scientific">Bauhinia variegata</name>
    <name type="common">Purple orchid tree</name>
    <name type="synonym">Phanera variegata</name>
    <dbReference type="NCBI Taxonomy" id="167791"/>
    <lineage>
        <taxon>Eukaryota</taxon>
        <taxon>Viridiplantae</taxon>
        <taxon>Streptophyta</taxon>
        <taxon>Embryophyta</taxon>
        <taxon>Tracheophyta</taxon>
        <taxon>Spermatophyta</taxon>
        <taxon>Magnoliopsida</taxon>
        <taxon>eudicotyledons</taxon>
        <taxon>Gunneridae</taxon>
        <taxon>Pentapetalae</taxon>
        <taxon>rosids</taxon>
        <taxon>fabids</taxon>
        <taxon>Fabales</taxon>
        <taxon>Fabaceae</taxon>
        <taxon>Cercidoideae</taxon>
        <taxon>Cercideae</taxon>
        <taxon>Bauhiniinae</taxon>
        <taxon>Bauhinia</taxon>
    </lineage>
</organism>
<sequence length="540" mass="61093">MARRSLWRAGAKLAVIASTLGAGAAAATIATSDDPATTLKLCTAIPHRLIRGAVTAANIAFDYEYSLWGLPEGSDERERIKHKVHLRSAHKLQELCFKNGGIYIKLGQHLGQLEYLIPQEYVQTMRDSMLNKCPVSSYDQVCEVFKKELGETPDKIFSEFEPVPIASASLAQVHVARTHDGQKVAVKVQHTHLTDTAAADRATVELIVNTLHRFFPSFDYRWLVDEIRESLPKELDFLIEAKNSVKCLENFLKFSPHLVNCVYAPKVYWGLSTSKLLTMEFIDGVQINDVKTMRRLGIQPHEVSTLVSQTFAEMMFKHGFVHCDPHAANLLVRPLPSSRRNILGKRKPQLILLDHGLYRELDFNTRTNYAALWKALIFADVNAIKKYSVKLGAGEDLYVLFAGILTMRPWKRVADPSADHLVIQGHDSDRSELQMYAAQYFPQISELLRRLPRVILLMLKTNDCLRSVNNALLQGSSVETFYIIGKVSSEALIEAKMSQSKSFLTWFCVLLDEILLEIRLWGMQVALWLIQLRKALSWSN</sequence>
<evidence type="ECO:0000313" key="1">
    <source>
        <dbReference type="EMBL" id="KAI4306822.1"/>
    </source>
</evidence>
<evidence type="ECO:0000313" key="2">
    <source>
        <dbReference type="Proteomes" id="UP000828941"/>
    </source>
</evidence>
<proteinExistence type="predicted"/>
<dbReference type="EMBL" id="CM039437">
    <property type="protein sequence ID" value="KAI4306822.1"/>
    <property type="molecule type" value="Genomic_DNA"/>
</dbReference>
<protein>
    <submittedName>
        <fullName evidence="1">Uncharacterized protein</fullName>
    </submittedName>
</protein>
<comment type="caution">
    <text evidence="1">The sequence shown here is derived from an EMBL/GenBank/DDBJ whole genome shotgun (WGS) entry which is preliminary data.</text>
</comment>
<keyword evidence="2" id="KW-1185">Reference proteome</keyword>
<dbReference type="Proteomes" id="UP000828941">
    <property type="component" value="Chromosome 12"/>
</dbReference>
<gene>
    <name evidence="1" type="ORF">L6164_030067</name>
</gene>